<feature type="compositionally biased region" description="Polar residues" evidence="3">
    <location>
        <begin position="668"/>
        <end position="679"/>
    </location>
</feature>
<feature type="region of interest" description="Disordered" evidence="3">
    <location>
        <begin position="610"/>
        <end position="780"/>
    </location>
</feature>
<feature type="compositionally biased region" description="Gly residues" evidence="3">
    <location>
        <begin position="655"/>
        <end position="667"/>
    </location>
</feature>
<dbReference type="SUPFAM" id="SSF117281">
    <property type="entry name" value="Kelch motif"/>
    <property type="match status" value="1"/>
</dbReference>
<feature type="compositionally biased region" description="Basic and acidic residues" evidence="3">
    <location>
        <begin position="236"/>
        <end position="252"/>
    </location>
</feature>
<dbReference type="Proteomes" id="UP000694416">
    <property type="component" value="Unplaced"/>
</dbReference>
<accession>A0A8C9GPU6</accession>
<dbReference type="InterPro" id="IPR052310">
    <property type="entry name" value="Kelch/BTB_domain_protein"/>
</dbReference>
<dbReference type="RefSeq" id="XP_023077985.2">
    <property type="nucleotide sequence ID" value="XM_023222217.3"/>
</dbReference>
<reference evidence="4" key="2">
    <citation type="submission" date="2025-09" db="UniProtKB">
        <authorList>
            <consortium name="Ensembl"/>
        </authorList>
    </citation>
    <scope>IDENTIFICATION</scope>
</reference>
<feature type="region of interest" description="Disordered" evidence="3">
    <location>
        <begin position="177"/>
        <end position="252"/>
    </location>
</feature>
<dbReference type="CDD" id="cd18484">
    <property type="entry name" value="BACK_KBTBD11_CMLAP"/>
    <property type="match status" value="1"/>
</dbReference>
<protein>
    <submittedName>
        <fullName evidence="4">Kelch domain containing 7B</fullName>
    </submittedName>
</protein>
<keyword evidence="1" id="KW-0880">Kelch repeat</keyword>
<dbReference type="Gene3D" id="2.120.10.80">
    <property type="entry name" value="Kelch-type beta propeller"/>
    <property type="match status" value="1"/>
</dbReference>
<sequence>MIQGTLEPDGPLWGWDWDSDNDWDSAVLALLALAVVAATALALHWFGSGHDQEVAGPASTALGAQPHQAGGADLALQPKSKVSDGSEGPSPGQGKLEPPGRGQRSPVPAAAQGGGPATMAQLPLKTAVEEARRGALGQQRGRATPTASGAEGKEPPRPGTALLGRSEERGMSAPLLIHFTPRSPGSEAEAQAETGGVRAPSRQAAGPAGQQDTGPWQAGAGPSGSLGRGRGRRRRMDAGSGDRARRPRKVDPLRLGAAGSVWDAVDEAAALDAHARGLPTGPPLAQEPAPRAPQPGSQTGGSGAKVGWSRAASGVPAPGGGWPWASREVPGTRSFGPAPGSTRPWLDSPPQGRPLSSQGPGASGANDAGEAGADGPGDDSPAADLGQTRPLEQAKPAAAFRSRAPSQSREPGALSASPPAAPGPGFPPEALTLPTPSPSDFLPLGVTQGPSVGKNLRAALAPSSASVQVLTSVPASALAPALASSPASVPTPAPTSTSSPTSAPTPAPTSAPTSTPAPAPSPATTPAPAPAPAPTPAPAPVPVPTLTSAPTPALTPAPTPVPTPVTSPAPAASPVPAGGSKPQESVALPSRYQEGQVSASWGNLTAMVLRSHPFPRQEGPQGSVPRAVPGSPVDPSTSTHSEDTDGPSSSVGTVMGTGIGGLVGAGGQPQTRSSQTNGKPSPDPPPGLRGEGTREKSLDSLSQAAVPRGPPQPSAQRPSGPVACSSVRLSQPVPQPRKRSRCEIAPTSQQEVRPAASGDPQGEPPGEGGSPAGRSGALTEKQKEARKLLVFLQRPGSWGVVEGPRKPSSRALEPTTAAALRRRLDLGSCLDVLAFAQQHGEPGLAQETYALMSNNLLRVLGDPSLYRRLSAADRERILSLRTGRGQAVLGVLVLPSPYQGGRSGLPRGPRSEEPPVVAPVPLPLRSHLHVFNPRENTWRPLTQVPEEAPLRGCGLCTMHNYLFLAGGIRGSGAKAVCSNEVFCYNPLTNIWSQVRPMQQARAQLKLVALDGLLYAIGGECLYSMECYDPRTDAWTPRAPLPAGTFPVAHEAVACRGDIYVTGGHLFYRLLRYSPVKDAWDECPYSASHRRSSDIVALGGFLYRFDLLRGVGAEVMRYNTVTGSWSRAASLPLPAPAPLRCTTLGNTIYCLNPQVTATFTVSGGTAQFQAKELQPFPMGSTGVLSPFILTLPAEDRLQTSL</sequence>
<evidence type="ECO:0000313" key="4">
    <source>
        <dbReference type="Ensembl" id="ENSPTEP00000008556.1"/>
    </source>
</evidence>
<keyword evidence="2" id="KW-0677">Repeat</keyword>
<dbReference type="CTD" id="113730"/>
<feature type="compositionally biased region" description="Pro residues" evidence="3">
    <location>
        <begin position="503"/>
        <end position="543"/>
    </location>
</feature>
<evidence type="ECO:0000256" key="2">
    <source>
        <dbReference type="ARBA" id="ARBA00022737"/>
    </source>
</evidence>
<keyword evidence="5" id="KW-1185">Reference proteome</keyword>
<gene>
    <name evidence="4" type="primary">KLHDC7B</name>
</gene>
<dbReference type="PANTHER" id="PTHR45972">
    <property type="entry name" value="BTB_2 DOMAIN-CONTAINING PROTEIN"/>
    <property type="match status" value="1"/>
</dbReference>
<feature type="compositionally biased region" description="Low complexity" evidence="3">
    <location>
        <begin position="134"/>
        <end position="143"/>
    </location>
</feature>
<dbReference type="KEGG" id="pteh:111549101"/>
<evidence type="ECO:0000256" key="3">
    <source>
        <dbReference type="SAM" id="MobiDB-lite"/>
    </source>
</evidence>
<dbReference type="AlphaFoldDB" id="A0A8C9GPU6"/>
<dbReference type="InterPro" id="IPR015915">
    <property type="entry name" value="Kelch-typ_b-propeller"/>
</dbReference>
<reference evidence="4" key="1">
    <citation type="submission" date="2025-08" db="UniProtKB">
        <authorList>
            <consortium name="Ensembl"/>
        </authorList>
    </citation>
    <scope>IDENTIFICATION</scope>
</reference>
<feature type="compositionally biased region" description="Low complexity" evidence="3">
    <location>
        <begin position="479"/>
        <end position="502"/>
    </location>
</feature>
<evidence type="ECO:0000313" key="5">
    <source>
        <dbReference type="Proteomes" id="UP000694416"/>
    </source>
</evidence>
<feature type="region of interest" description="Disordered" evidence="3">
    <location>
        <begin position="78"/>
        <end position="117"/>
    </location>
</feature>
<feature type="region of interest" description="Disordered" evidence="3">
    <location>
        <begin position="131"/>
        <end position="164"/>
    </location>
</feature>
<evidence type="ECO:0000256" key="1">
    <source>
        <dbReference type="ARBA" id="ARBA00022441"/>
    </source>
</evidence>
<feature type="region of interest" description="Disordered" evidence="3">
    <location>
        <begin position="479"/>
        <end position="596"/>
    </location>
</feature>
<dbReference type="GeneID" id="111549101"/>
<proteinExistence type="predicted"/>
<dbReference type="PANTHER" id="PTHR45972:SF5">
    <property type="entry name" value="KELCH DOMAIN-CONTAINING PROTEIN 7B"/>
    <property type="match status" value="1"/>
</dbReference>
<dbReference type="Ensembl" id="ENSPTET00000013030.1">
    <property type="protein sequence ID" value="ENSPTEP00000008556.1"/>
    <property type="gene ID" value="ENSPTEG00000009713.1"/>
</dbReference>
<dbReference type="SMART" id="SM00612">
    <property type="entry name" value="Kelch"/>
    <property type="match status" value="3"/>
</dbReference>
<organism evidence="4 5">
    <name type="scientific">Piliocolobus tephrosceles</name>
    <name type="common">Ugandan red Colobus</name>
    <dbReference type="NCBI Taxonomy" id="591936"/>
    <lineage>
        <taxon>Eukaryota</taxon>
        <taxon>Metazoa</taxon>
        <taxon>Chordata</taxon>
        <taxon>Craniata</taxon>
        <taxon>Vertebrata</taxon>
        <taxon>Euteleostomi</taxon>
        <taxon>Mammalia</taxon>
        <taxon>Eutheria</taxon>
        <taxon>Euarchontoglires</taxon>
        <taxon>Primates</taxon>
        <taxon>Haplorrhini</taxon>
        <taxon>Catarrhini</taxon>
        <taxon>Cercopithecidae</taxon>
        <taxon>Colobinae</taxon>
        <taxon>Piliocolobus</taxon>
    </lineage>
</organism>
<dbReference type="InterPro" id="IPR006652">
    <property type="entry name" value="Kelch_1"/>
</dbReference>
<feature type="region of interest" description="Disordered" evidence="3">
    <location>
        <begin position="275"/>
        <end position="452"/>
    </location>
</feature>
<name>A0A8C9GPU6_9PRIM</name>
<feature type="compositionally biased region" description="Low complexity" evidence="3">
    <location>
        <begin position="363"/>
        <end position="386"/>
    </location>
</feature>
<feature type="compositionally biased region" description="Pro residues" evidence="3">
    <location>
        <begin position="553"/>
        <end position="573"/>
    </location>
</feature>
<dbReference type="Pfam" id="PF01344">
    <property type="entry name" value="Kelch_1"/>
    <property type="match status" value="2"/>
</dbReference>